<reference evidence="1" key="1">
    <citation type="submission" date="2022-12" db="EMBL/GenBank/DDBJ databases">
        <title>Genome Sequence of Lasiodiplodia mahajangana.</title>
        <authorList>
            <person name="Buettner E."/>
        </authorList>
    </citation>
    <scope>NUCLEOTIDE SEQUENCE</scope>
    <source>
        <strain evidence="1">VT137</strain>
    </source>
</reference>
<keyword evidence="2" id="KW-1185">Reference proteome</keyword>
<dbReference type="EMBL" id="JAPUUL010001548">
    <property type="protein sequence ID" value="KAJ8127121.1"/>
    <property type="molecule type" value="Genomic_DNA"/>
</dbReference>
<organism evidence="1 2">
    <name type="scientific">Lasiodiplodia mahajangana</name>
    <dbReference type="NCBI Taxonomy" id="1108764"/>
    <lineage>
        <taxon>Eukaryota</taxon>
        <taxon>Fungi</taxon>
        <taxon>Dikarya</taxon>
        <taxon>Ascomycota</taxon>
        <taxon>Pezizomycotina</taxon>
        <taxon>Dothideomycetes</taxon>
        <taxon>Dothideomycetes incertae sedis</taxon>
        <taxon>Botryosphaeriales</taxon>
        <taxon>Botryosphaeriaceae</taxon>
        <taxon>Lasiodiplodia</taxon>
    </lineage>
</organism>
<evidence type="ECO:0000313" key="2">
    <source>
        <dbReference type="Proteomes" id="UP001153332"/>
    </source>
</evidence>
<sequence length="419" mass="46090">MASLLPPGFDPFTTPNGVPPPGVTPNLIDPPSRAWVARITVYLTLPPMVFSLVLRLVARLKTRQLGVDDYLCFAAATITIAFCGVLLAAYVDDVHGRHQWDIPVSAVTHDYLMKLVTVLVTYFVAAMLTKISLCTLYLRLFKPSKAAKWLIWLGQALIGIFYTITFLTTLIYCVPRTGDGGWGSRKSLDRCARPQVQIAAAAGVVGTILDFYILTIPLGIVFSLKLHLTKKVGIAAIFLTGLLACAFSTYGAYLRFVLLVSAPQDIGWPSATALGLSAVELNIGLICCCIPVTTVLFRSLSRKFQNFKKHIKEYIPSPTRSKTITNTSTSTSLDDEVLGKPRTHNGLPEIPSGRFTGLRSFFQKNFPSQSENTVTFETQTSNYGESSPGNHLVYGMYSALDWFSPHREQSDNTYIVAYP</sequence>
<protein>
    <submittedName>
        <fullName evidence="1">Uncharacterized protein</fullName>
    </submittedName>
</protein>
<gene>
    <name evidence="1" type="ORF">O1611_g6515</name>
</gene>
<dbReference type="Proteomes" id="UP001153332">
    <property type="component" value="Unassembled WGS sequence"/>
</dbReference>
<name>A0ACC2JI33_9PEZI</name>
<proteinExistence type="predicted"/>
<comment type="caution">
    <text evidence="1">The sequence shown here is derived from an EMBL/GenBank/DDBJ whole genome shotgun (WGS) entry which is preliminary data.</text>
</comment>
<evidence type="ECO:0000313" key="1">
    <source>
        <dbReference type="EMBL" id="KAJ8127121.1"/>
    </source>
</evidence>
<accession>A0ACC2JI33</accession>